<organism evidence="3 4">
    <name type="scientific">Acinetobacter piscicola</name>
    <dbReference type="NCBI Taxonomy" id="2006115"/>
    <lineage>
        <taxon>Bacteria</taxon>
        <taxon>Pseudomonadati</taxon>
        <taxon>Pseudomonadota</taxon>
        <taxon>Gammaproteobacteria</taxon>
        <taxon>Moraxellales</taxon>
        <taxon>Moraxellaceae</taxon>
        <taxon>Acinetobacter</taxon>
    </lineage>
</organism>
<gene>
    <name evidence="3" type="ORF">G0028_09945</name>
</gene>
<accession>A0A4Q4GZ88</accession>
<keyword evidence="4" id="KW-1185">Reference proteome</keyword>
<dbReference type="InterPro" id="IPR019223">
    <property type="entry name" value="DUF2147"/>
</dbReference>
<dbReference type="RefSeq" id="WP_130073481.1">
    <property type="nucleotide sequence ID" value="NZ_CP048659.1"/>
</dbReference>
<dbReference type="EMBL" id="CP048659">
    <property type="protein sequence ID" value="QOW46187.1"/>
    <property type="molecule type" value="Genomic_DNA"/>
</dbReference>
<dbReference type="Gene3D" id="2.40.128.520">
    <property type="match status" value="1"/>
</dbReference>
<feature type="signal peptide" evidence="1">
    <location>
        <begin position="1"/>
        <end position="19"/>
    </location>
</feature>
<proteinExistence type="predicted"/>
<keyword evidence="1" id="KW-0732">Signal</keyword>
<protein>
    <submittedName>
        <fullName evidence="3">DUF2147 domain-containing protein</fullName>
    </submittedName>
</protein>
<evidence type="ECO:0000313" key="3">
    <source>
        <dbReference type="EMBL" id="QOW46187.1"/>
    </source>
</evidence>
<evidence type="ECO:0000313" key="4">
    <source>
        <dbReference type="Proteomes" id="UP000593966"/>
    </source>
</evidence>
<feature type="domain" description="DUF2147" evidence="2">
    <location>
        <begin position="27"/>
        <end position="143"/>
    </location>
</feature>
<dbReference type="AlphaFoldDB" id="A0A4Q4GZ88"/>
<evidence type="ECO:0000259" key="2">
    <source>
        <dbReference type="Pfam" id="PF09917"/>
    </source>
</evidence>
<dbReference type="PANTHER" id="PTHR36919">
    <property type="entry name" value="BLR1215 PROTEIN"/>
    <property type="match status" value="1"/>
</dbReference>
<name>A0A4Q4GZ88_9GAMM</name>
<reference evidence="3 4" key="1">
    <citation type="submission" date="2020-02" db="EMBL/GenBank/DDBJ databases">
        <title>Tigecycline-resistant Acinetobacter species from pigs and migratory birds.</title>
        <authorList>
            <person name="Chen C."/>
            <person name="Sun J."/>
            <person name="Liao X.-P."/>
            <person name="Liu Y.-H."/>
        </authorList>
    </citation>
    <scope>NUCLEOTIDE SEQUENCE [LARGE SCALE GENOMIC DNA]</scope>
    <source>
        <strain evidence="3 4">YH12207_T</strain>
    </source>
</reference>
<dbReference type="Proteomes" id="UP000593966">
    <property type="component" value="Chromosome"/>
</dbReference>
<dbReference type="PANTHER" id="PTHR36919:SF3">
    <property type="entry name" value="BLL5882 PROTEIN"/>
    <property type="match status" value="1"/>
</dbReference>
<dbReference type="OrthoDB" id="9814399at2"/>
<feature type="chain" id="PRO_5043193758" evidence="1">
    <location>
        <begin position="20"/>
        <end position="145"/>
    </location>
</feature>
<evidence type="ECO:0000256" key="1">
    <source>
        <dbReference type="SAM" id="SignalP"/>
    </source>
</evidence>
<sequence>MKPLFSLLTLFMISVHSYASDPLNGTVWKTIDDRTQKPMSLVQFKENANGTLSASIQKVFEASQAQKCTKCIGKYQNKPLIGLKIISNLKNSGHLKYTGGSITDPQTGKTYKFNANLSENGQVLKGRGFIGVSAFGRSQTWLRVN</sequence>
<dbReference type="Pfam" id="PF09917">
    <property type="entry name" value="DUF2147"/>
    <property type="match status" value="1"/>
</dbReference>